<reference evidence="7" key="1">
    <citation type="submission" date="2006-05" db="EMBL/GenBank/DDBJ databases">
        <title>Annotation of the draft genome assembly of Desulfuromonas acetoxidans DSM 684.</title>
        <authorList>
            <consortium name="US DOE Joint Genome Institute (JGI-ORNL)"/>
            <person name="Larimer F."/>
            <person name="Land M."/>
            <person name="Hauser L."/>
        </authorList>
    </citation>
    <scope>NUCLEOTIDE SEQUENCE [LARGE SCALE GENOMIC DNA]</scope>
    <source>
        <strain evidence="7">DSM 684</strain>
    </source>
</reference>
<dbReference type="PANTHER" id="PTHR30250">
    <property type="entry name" value="PST FAMILY PREDICTED COLANIC ACID TRANSPORTER"/>
    <property type="match status" value="1"/>
</dbReference>
<protein>
    <submittedName>
        <fullName evidence="7">Polysaccharide biosynthesis protein</fullName>
    </submittedName>
</protein>
<evidence type="ECO:0000256" key="1">
    <source>
        <dbReference type="ARBA" id="ARBA00004651"/>
    </source>
</evidence>
<feature type="transmembrane region" description="Helical" evidence="6">
    <location>
        <begin position="184"/>
        <end position="206"/>
    </location>
</feature>
<evidence type="ECO:0000256" key="3">
    <source>
        <dbReference type="ARBA" id="ARBA00022692"/>
    </source>
</evidence>
<organism evidence="7 8">
    <name type="scientific">Desulfuromonas acetoxidans (strain DSM 684 / 11070)</name>
    <dbReference type="NCBI Taxonomy" id="281689"/>
    <lineage>
        <taxon>Bacteria</taxon>
        <taxon>Pseudomonadati</taxon>
        <taxon>Thermodesulfobacteriota</taxon>
        <taxon>Desulfuromonadia</taxon>
        <taxon>Desulfuromonadales</taxon>
        <taxon>Desulfuromonadaceae</taxon>
        <taxon>Desulfuromonas</taxon>
    </lineage>
</organism>
<accession>Q1K412</accession>
<feature type="transmembrane region" description="Helical" evidence="6">
    <location>
        <begin position="12"/>
        <end position="32"/>
    </location>
</feature>
<comment type="caution">
    <text evidence="7">The sequence shown here is derived from an EMBL/GenBank/DDBJ whole genome shotgun (WGS) entry which is preliminary data.</text>
</comment>
<keyword evidence="4 6" id="KW-1133">Transmembrane helix</keyword>
<dbReference type="RefSeq" id="WP_005997553.1">
    <property type="nucleotide sequence ID" value="NZ_AAEW02000001.1"/>
</dbReference>
<evidence type="ECO:0000256" key="5">
    <source>
        <dbReference type="ARBA" id="ARBA00023136"/>
    </source>
</evidence>
<evidence type="ECO:0000313" key="8">
    <source>
        <dbReference type="Proteomes" id="UP000005695"/>
    </source>
</evidence>
<feature type="transmembrane region" description="Helical" evidence="6">
    <location>
        <begin position="385"/>
        <end position="405"/>
    </location>
</feature>
<feature type="transmembrane region" description="Helical" evidence="6">
    <location>
        <begin position="411"/>
        <end position="430"/>
    </location>
</feature>
<feature type="transmembrane region" description="Helical" evidence="6">
    <location>
        <begin position="307"/>
        <end position="327"/>
    </location>
</feature>
<keyword evidence="5 6" id="KW-0472">Membrane</keyword>
<dbReference type="OrthoDB" id="580892at2"/>
<dbReference type="Proteomes" id="UP000005695">
    <property type="component" value="Unassembled WGS sequence"/>
</dbReference>
<evidence type="ECO:0000256" key="2">
    <source>
        <dbReference type="ARBA" id="ARBA00022475"/>
    </source>
</evidence>
<feature type="transmembrane region" description="Helical" evidence="6">
    <location>
        <begin position="227"/>
        <end position="244"/>
    </location>
</feature>
<evidence type="ECO:0000256" key="6">
    <source>
        <dbReference type="SAM" id="Phobius"/>
    </source>
</evidence>
<dbReference type="AlphaFoldDB" id="Q1K412"/>
<dbReference type="EMBL" id="AAEW02000001">
    <property type="protein sequence ID" value="EAT17291.1"/>
    <property type="molecule type" value="Genomic_DNA"/>
</dbReference>
<dbReference type="GO" id="GO:0005886">
    <property type="term" value="C:plasma membrane"/>
    <property type="evidence" value="ECO:0007669"/>
    <property type="project" value="UniProtKB-SubCell"/>
</dbReference>
<proteinExistence type="predicted"/>
<feature type="transmembrane region" description="Helical" evidence="6">
    <location>
        <begin position="442"/>
        <end position="467"/>
    </location>
</feature>
<keyword evidence="8" id="KW-1185">Reference proteome</keyword>
<keyword evidence="3 6" id="KW-0812">Transmembrane</keyword>
<comment type="subcellular location">
    <subcellularLocation>
        <location evidence="1">Cell membrane</location>
        <topology evidence="1">Multi-pass membrane protein</topology>
    </subcellularLocation>
</comment>
<feature type="transmembrane region" description="Helical" evidence="6">
    <location>
        <begin position="89"/>
        <end position="113"/>
    </location>
</feature>
<feature type="transmembrane region" description="Helical" evidence="6">
    <location>
        <begin position="479"/>
        <end position="496"/>
    </location>
</feature>
<evidence type="ECO:0000256" key="4">
    <source>
        <dbReference type="ARBA" id="ARBA00022989"/>
    </source>
</evidence>
<name>Q1K412_DESA6</name>
<gene>
    <name evidence="7" type="ORF">Dace_3157</name>
</gene>
<feature type="transmembrane region" description="Helical" evidence="6">
    <location>
        <begin position="38"/>
        <end position="57"/>
    </location>
</feature>
<dbReference type="Pfam" id="PF13440">
    <property type="entry name" value="Polysacc_synt_3"/>
    <property type="match status" value="1"/>
</dbReference>
<sequence>MPSRRKFLRNLAINWGGHIASLVVMFFLSPYVVGKLDAVSYGIWSLLTVLIGYMGIFDIGVRSSVGRHIALFLGKKDQTGVDETIRAGFAIFTLTGGLILLVGVVLGWCFPIFFRNVPAEYYDTVRLLLPFMAVNLWFSAVAAIYSNVLTAHDRFDVARSIDLCVLLIRTAATVYALYSGWALWGLAGALALANFSSLVFNRIGAGRIYPALRSFPLLFSRSRFKELFGYGFYAFISNVAFKVIGQSDLVIVGAFLSVASVREYSVGAMLIYYSAPFISMIGMTYFPSVQKKVAAQDFCEVKKLLNSQIRISLSFGLLVYLGLVFYAQPFIRLWMLQDGFDLHSVTMAASVMAVLALSKIPTLYLLPCINVLSAMGHVRFTAKRAVVEAVMNVVFSLLFVMLFNIGLVGVAAGTLTARLLISAVAVPYYLCRKLDTPLAGFVYGNLLPGAFAAVLFSLYCLLLQNLWSIEGWLSFWEHVGSAILFWCLILLTILLPHEDRTRLLKKVKKTVSIKDAV</sequence>
<feature type="transmembrane region" description="Helical" evidence="6">
    <location>
        <begin position="347"/>
        <end position="373"/>
    </location>
</feature>
<feature type="transmembrane region" description="Helical" evidence="6">
    <location>
        <begin position="264"/>
        <end position="286"/>
    </location>
</feature>
<dbReference type="PANTHER" id="PTHR30250:SF26">
    <property type="entry name" value="PSMA PROTEIN"/>
    <property type="match status" value="1"/>
</dbReference>
<evidence type="ECO:0000313" key="7">
    <source>
        <dbReference type="EMBL" id="EAT17291.1"/>
    </source>
</evidence>
<dbReference type="InterPro" id="IPR050833">
    <property type="entry name" value="Poly_Biosynth_Transport"/>
</dbReference>
<feature type="transmembrane region" description="Helical" evidence="6">
    <location>
        <begin position="157"/>
        <end position="178"/>
    </location>
</feature>
<keyword evidence="2" id="KW-1003">Cell membrane</keyword>
<reference evidence="7" key="2">
    <citation type="submission" date="2006-05" db="EMBL/GenBank/DDBJ databases">
        <title>Sequencing of the draft genome and assembly of Desulfuromonas acetoxidans DSM 684.</title>
        <authorList>
            <consortium name="US DOE Joint Genome Institute (JGI-PGF)"/>
            <person name="Copeland A."/>
            <person name="Lucas S."/>
            <person name="Lapidus A."/>
            <person name="Barry K."/>
            <person name="Detter J.C."/>
            <person name="Glavina del Rio T."/>
            <person name="Hammon N."/>
            <person name="Israni S."/>
            <person name="Dalin E."/>
            <person name="Tice H."/>
            <person name="Bruce D."/>
            <person name="Pitluck S."/>
            <person name="Richardson P."/>
        </authorList>
    </citation>
    <scope>NUCLEOTIDE SEQUENCE [LARGE SCALE GENOMIC DNA]</scope>
    <source>
        <strain evidence="7">DSM 684</strain>
    </source>
</reference>
<feature type="transmembrane region" description="Helical" evidence="6">
    <location>
        <begin position="125"/>
        <end position="145"/>
    </location>
</feature>